<dbReference type="SUPFAM" id="SSF53850">
    <property type="entry name" value="Periplasmic binding protein-like II"/>
    <property type="match status" value="1"/>
</dbReference>
<evidence type="ECO:0000313" key="1">
    <source>
        <dbReference type="EMBL" id="GAW95562.1"/>
    </source>
</evidence>
<proteinExistence type="predicted"/>
<reference evidence="1 2" key="1">
    <citation type="submission" date="2017-06" db="EMBL/GenBank/DDBJ databases">
        <title>Whole Genome Sequences of Colwellia marinimaniae MTCD1.</title>
        <authorList>
            <person name="Kusumoto H."/>
            <person name="Inoue M."/>
            <person name="Tanikawa K."/>
            <person name="Maeji H."/>
            <person name="Cameron J.H."/>
            <person name="Bartlett D.H."/>
        </authorList>
    </citation>
    <scope>NUCLEOTIDE SEQUENCE [LARGE SCALE GENOMIC DNA]</scope>
    <source>
        <strain evidence="1 2">MTCD1</strain>
    </source>
</reference>
<dbReference type="Gene3D" id="3.40.190.10">
    <property type="entry name" value="Periplasmic binding protein-like II"/>
    <property type="match status" value="2"/>
</dbReference>
<gene>
    <name evidence="1" type="ORF">MTCD1_01165</name>
</gene>
<organism evidence="1 2">
    <name type="scientific">Colwellia marinimaniae</name>
    <dbReference type="NCBI Taxonomy" id="1513592"/>
    <lineage>
        <taxon>Bacteria</taxon>
        <taxon>Pseudomonadati</taxon>
        <taxon>Pseudomonadota</taxon>
        <taxon>Gammaproteobacteria</taxon>
        <taxon>Alteromonadales</taxon>
        <taxon>Colwelliaceae</taxon>
        <taxon>Colwellia</taxon>
    </lineage>
</organism>
<accession>A0ABQ0MT60</accession>
<comment type="caution">
    <text evidence="1">The sequence shown here is derived from an EMBL/GenBank/DDBJ whole genome shotgun (WGS) entry which is preliminary data.</text>
</comment>
<dbReference type="Proteomes" id="UP000197068">
    <property type="component" value="Unassembled WGS sequence"/>
</dbReference>
<protein>
    <submittedName>
        <fullName evidence="1">Amino acid ABC transporter substrate-binding protein</fullName>
    </submittedName>
</protein>
<dbReference type="RefSeq" id="WP_082606613.1">
    <property type="nucleotide sequence ID" value="NZ_BDQM01000006.1"/>
</dbReference>
<keyword evidence="2" id="KW-1185">Reference proteome</keyword>
<sequence length="342" mass="38737">MYLFFSARQKQSLLSIKAKRHTFALALLFSTRQSITLTLTVIICFSFSQVVSAKIQDDIQNEQLTVTYFTHGLQHTIQGKKTAKGYRFNGSSNKIINLATLNWPPYISEELCNKGWVFQFTVAILVSKGYQVNIHFYPWARSVMLVEKGQMDILFPEYFIESSAPSDIVLGKKRRELLVLSNKFSGGELSLLKRPDYSFDLQENLGNLTGKIIGVVRGYQNTPEFDAVMDSKQFSIVEAVDELQLVKLLVAKRVDLIIGDPKVFTYSINYSSLSNRNKQALLNGIEIVQPALKYNHLYFAISHSYPQWSQLLADVNLALLEFQQSGESDRFIKVGSGCTLDL</sequence>
<dbReference type="EMBL" id="BDQM01000006">
    <property type="protein sequence ID" value="GAW95562.1"/>
    <property type="molecule type" value="Genomic_DNA"/>
</dbReference>
<evidence type="ECO:0000313" key="2">
    <source>
        <dbReference type="Proteomes" id="UP000197068"/>
    </source>
</evidence>
<name>A0ABQ0MT60_9GAMM</name>